<feature type="domain" description="C2H2-type" evidence="9">
    <location>
        <begin position="873"/>
        <end position="891"/>
    </location>
</feature>
<dbReference type="GO" id="GO:0008270">
    <property type="term" value="F:zinc ion binding"/>
    <property type="evidence" value="ECO:0007669"/>
    <property type="project" value="UniProtKB-KW"/>
</dbReference>
<dbReference type="FunFam" id="3.30.160.60:FF:002343">
    <property type="entry name" value="Zinc finger protein 33A"/>
    <property type="match status" value="1"/>
</dbReference>
<reference evidence="12" key="1">
    <citation type="submission" date="2025-08" db="UniProtKB">
        <authorList>
            <consortium name="RefSeq"/>
        </authorList>
    </citation>
    <scope>IDENTIFICATION</scope>
    <source>
        <tissue evidence="12">Tentacle</tissue>
    </source>
</reference>
<dbReference type="Pfam" id="PF00096">
    <property type="entry name" value="zf-C2H2"/>
    <property type="match status" value="3"/>
</dbReference>
<feature type="domain" description="C2H2-type" evidence="9">
    <location>
        <begin position="388"/>
        <end position="415"/>
    </location>
</feature>
<dbReference type="PANTHER" id="PTHR16515">
    <property type="entry name" value="PR DOMAIN ZINC FINGER PROTEIN"/>
    <property type="match status" value="1"/>
</dbReference>
<feature type="domain" description="SET" evidence="10">
    <location>
        <begin position="516"/>
        <end position="631"/>
    </location>
</feature>
<dbReference type="PROSITE" id="PS00028">
    <property type="entry name" value="ZINC_FINGER_C2H2_1"/>
    <property type="match status" value="4"/>
</dbReference>
<dbReference type="OrthoDB" id="7734462at2759"/>
<feature type="region of interest" description="Disordered" evidence="8">
    <location>
        <begin position="259"/>
        <end position="278"/>
    </location>
</feature>
<feature type="region of interest" description="Disordered" evidence="8">
    <location>
        <begin position="665"/>
        <end position="757"/>
    </location>
</feature>
<keyword evidence="4" id="KW-0862">Zinc</keyword>
<proteinExistence type="predicted"/>
<feature type="compositionally biased region" description="Low complexity" evidence="8">
    <location>
        <begin position="702"/>
        <end position="712"/>
    </location>
</feature>
<dbReference type="GO" id="GO:0001227">
    <property type="term" value="F:DNA-binding transcription repressor activity, RNA polymerase II-specific"/>
    <property type="evidence" value="ECO:0007669"/>
    <property type="project" value="InterPro"/>
</dbReference>
<evidence type="ECO:0000256" key="3">
    <source>
        <dbReference type="ARBA" id="ARBA00022771"/>
    </source>
</evidence>
<keyword evidence="5" id="KW-0805">Transcription regulation</keyword>
<keyword evidence="1" id="KW-0479">Metal-binding</keyword>
<evidence type="ECO:0000256" key="6">
    <source>
        <dbReference type="ARBA" id="ARBA00023163"/>
    </source>
</evidence>
<feature type="compositionally biased region" description="Polar residues" evidence="8">
    <location>
        <begin position="678"/>
        <end position="701"/>
    </location>
</feature>
<dbReference type="InterPro" id="IPR001214">
    <property type="entry name" value="SET_dom"/>
</dbReference>
<dbReference type="GO" id="GO:0005634">
    <property type="term" value="C:nucleus"/>
    <property type="evidence" value="ECO:0007669"/>
    <property type="project" value="TreeGrafter"/>
</dbReference>
<feature type="compositionally biased region" description="Polar residues" evidence="8">
    <location>
        <begin position="264"/>
        <end position="276"/>
    </location>
</feature>
<dbReference type="Proteomes" id="UP000515163">
    <property type="component" value="Unplaced"/>
</dbReference>
<dbReference type="InterPro" id="IPR046341">
    <property type="entry name" value="SET_dom_sf"/>
</dbReference>
<evidence type="ECO:0000313" key="12">
    <source>
        <dbReference type="RefSeq" id="XP_031569067.1"/>
    </source>
</evidence>
<dbReference type="PROSITE" id="PS50157">
    <property type="entry name" value="ZINC_FINGER_C2H2_2"/>
    <property type="match status" value="6"/>
</dbReference>
<dbReference type="Gene3D" id="3.30.160.60">
    <property type="entry name" value="Classic Zinc Finger"/>
    <property type="match status" value="5"/>
</dbReference>
<feature type="compositionally biased region" description="Polar residues" evidence="8">
    <location>
        <begin position="742"/>
        <end position="757"/>
    </location>
</feature>
<evidence type="ECO:0000256" key="5">
    <source>
        <dbReference type="ARBA" id="ARBA00023015"/>
    </source>
</evidence>
<keyword evidence="3 7" id="KW-0863">Zinc-finger</keyword>
<evidence type="ECO:0000256" key="7">
    <source>
        <dbReference type="PROSITE-ProRule" id="PRU00042"/>
    </source>
</evidence>
<feature type="domain" description="SET" evidence="10">
    <location>
        <begin position="87"/>
        <end position="206"/>
    </location>
</feature>
<evidence type="ECO:0000259" key="9">
    <source>
        <dbReference type="PROSITE" id="PS50157"/>
    </source>
</evidence>
<dbReference type="PANTHER" id="PTHR16515:SF22">
    <property type="entry name" value="HISTONE-LYSINE N-METHYLTRANSFERASE PRDM6-RELATED"/>
    <property type="match status" value="1"/>
</dbReference>
<evidence type="ECO:0000256" key="4">
    <source>
        <dbReference type="ARBA" id="ARBA00022833"/>
    </source>
</evidence>
<dbReference type="InterPro" id="IPR050331">
    <property type="entry name" value="Zinc_finger"/>
</dbReference>
<dbReference type="SUPFAM" id="SSF57667">
    <property type="entry name" value="beta-beta-alpha zinc fingers"/>
    <property type="match status" value="4"/>
</dbReference>
<evidence type="ECO:0000256" key="2">
    <source>
        <dbReference type="ARBA" id="ARBA00022737"/>
    </source>
</evidence>
<keyword evidence="11" id="KW-1185">Reference proteome</keyword>
<feature type="region of interest" description="Disordered" evidence="8">
    <location>
        <begin position="33"/>
        <end position="54"/>
    </location>
</feature>
<dbReference type="InterPro" id="IPR016608">
    <property type="entry name" value="PRDM1"/>
</dbReference>
<keyword evidence="6" id="KW-0804">Transcription</keyword>
<gene>
    <name evidence="12" type="primary">LOC116303633</name>
</gene>
<protein>
    <submittedName>
        <fullName evidence="12">Uncharacterized protein LOC116303633</fullName>
    </submittedName>
</protein>
<dbReference type="SMART" id="SM00355">
    <property type="entry name" value="ZnF_C2H2"/>
    <property type="match status" value="7"/>
</dbReference>
<dbReference type="SMART" id="SM00317">
    <property type="entry name" value="SET"/>
    <property type="match status" value="2"/>
</dbReference>
<dbReference type="GeneID" id="116303633"/>
<feature type="domain" description="C2H2-type" evidence="9">
    <location>
        <begin position="845"/>
        <end position="872"/>
    </location>
</feature>
<evidence type="ECO:0000256" key="1">
    <source>
        <dbReference type="ARBA" id="ARBA00022723"/>
    </source>
</evidence>
<dbReference type="PIRSF" id="PIRSF013212">
    <property type="entry name" value="PRDM1"/>
    <property type="match status" value="1"/>
</dbReference>
<dbReference type="InterPro" id="IPR013087">
    <property type="entry name" value="Znf_C2H2_type"/>
</dbReference>
<dbReference type="SUPFAM" id="SSF82199">
    <property type="entry name" value="SET domain"/>
    <property type="match status" value="2"/>
</dbReference>
<name>A0A6P8IQ84_ACTTE</name>
<sequence length="904" mass="102141">MSQQDTEQNGLQLSEDFILWNLCGSNEVKGIRTKPSTAANRKSDQQISQSTDCTSLQERNIIESRGSPTTKDHMVMIDSLAYKTFPPEIQLCWSSIPGYKLGVIATSFIPQGVWIGPYLGKLVEPDKLESHVDVQDGTNLWEIFYENRLLYYVDGSDVNTSGWMRFIQCARSYFEQNLNAFQYHGYIYYRTMRDIHVGEELLVWYDNSYPQYMGIPLMAEPGDDIETRLQTKTNTKRKLFDTQKTCSTAERTKILVNEEEDISAESQKSNSPVNDNKTSKLMLKDSVHEDYQVFKSMQEYEENVPSTVSESRIESLSPRGSCNGTDIKHGNLKCGQCSKSFLQRNTLQMHVCPKQTTSPYQCGYCNLTFTNPSDLRSHVLKHVSEKPFKCGFCMRSFVGATTLNNHIRIHTGEKSFNCRKCGVTFSQGTQYAYIHTYFIRPLYQPILCNHGSCGLVEPTAKRIKMNDRTFKVSFQDLQDYLFGKRKLGVAIDSDKTINESANQKISKITKDMPNIVRLCLSSIPSGTGYGIQATETIPIGAWIGPYQGNFVEPNKASGMVDSSYLWEIFKDGKLYGYIDGSDENTASWMRFIRCARHEEEQNLYAFQYMNKIYYRTYKTIEPGQELLVWYDQMYTQYMGIPCEGIYDIASSNGASHVFETSVKVAQDKIPTPPTTPTKSTDNPFTNQSLNVASPNNKTPITSPSDSSSSESSTQPIKRLKFPEDVPITNQNETRKRVFGFQPNGSLSNTDENQAKSLTASNPKDHFATPISVKLNNAQPQAVDPKTTQLQCGQCKQVFIQRSILQTHICAGVLLKPYQCGHCNETFSNPGLMRLHAVTHQGKKPFKCGFCMRSFSGASTLNNHIRTHTGEKPFHCLKCGKSFTKGLQLSRHILMCPGTARLVTK</sequence>
<dbReference type="FunFam" id="3.30.160.60:FF:000110">
    <property type="entry name" value="Zinc finger protein-like"/>
    <property type="match status" value="2"/>
</dbReference>
<feature type="domain" description="C2H2-type" evidence="9">
    <location>
        <begin position="817"/>
        <end position="844"/>
    </location>
</feature>
<evidence type="ECO:0000256" key="8">
    <source>
        <dbReference type="SAM" id="MobiDB-lite"/>
    </source>
</evidence>
<dbReference type="PROSITE" id="PS50280">
    <property type="entry name" value="SET"/>
    <property type="match status" value="2"/>
</dbReference>
<dbReference type="InterPro" id="IPR036236">
    <property type="entry name" value="Znf_C2H2_sf"/>
</dbReference>
<feature type="domain" description="C2H2-type" evidence="9">
    <location>
        <begin position="360"/>
        <end position="387"/>
    </location>
</feature>
<dbReference type="RefSeq" id="XP_031569067.1">
    <property type="nucleotide sequence ID" value="XM_031713207.1"/>
</dbReference>
<accession>A0A6P8IQ84</accession>
<dbReference type="Pfam" id="PF21549">
    <property type="entry name" value="PRDM2_PR"/>
    <property type="match status" value="2"/>
</dbReference>
<evidence type="ECO:0000259" key="10">
    <source>
        <dbReference type="PROSITE" id="PS50280"/>
    </source>
</evidence>
<dbReference type="GO" id="GO:0048869">
    <property type="term" value="P:cellular developmental process"/>
    <property type="evidence" value="ECO:0007669"/>
    <property type="project" value="InterPro"/>
</dbReference>
<feature type="compositionally biased region" description="Polar residues" evidence="8">
    <location>
        <begin position="34"/>
        <end position="54"/>
    </location>
</feature>
<dbReference type="AlphaFoldDB" id="A0A6P8IQ84"/>
<organism evidence="11 12">
    <name type="scientific">Actinia tenebrosa</name>
    <name type="common">Australian red waratah sea anemone</name>
    <dbReference type="NCBI Taxonomy" id="6105"/>
    <lineage>
        <taxon>Eukaryota</taxon>
        <taxon>Metazoa</taxon>
        <taxon>Cnidaria</taxon>
        <taxon>Anthozoa</taxon>
        <taxon>Hexacorallia</taxon>
        <taxon>Actiniaria</taxon>
        <taxon>Actiniidae</taxon>
        <taxon>Actinia</taxon>
    </lineage>
</organism>
<keyword evidence="2" id="KW-0677">Repeat</keyword>
<evidence type="ECO:0000313" key="11">
    <source>
        <dbReference type="Proteomes" id="UP000515163"/>
    </source>
</evidence>
<feature type="domain" description="C2H2-type" evidence="9">
    <location>
        <begin position="332"/>
        <end position="359"/>
    </location>
</feature>
<dbReference type="KEGG" id="aten:116303633"/>
<dbReference type="Gene3D" id="2.170.270.10">
    <property type="entry name" value="SET domain"/>
    <property type="match status" value="2"/>
</dbReference>
<dbReference type="InParanoid" id="A0A6P8IQ84"/>